<gene>
    <name evidence="2" type="ORF">AAE3_LOCUS5779</name>
</gene>
<protein>
    <recommendedName>
        <fullName evidence="4">Homeobox domain-containing protein</fullName>
    </recommendedName>
</protein>
<reference evidence="2 3" key="1">
    <citation type="submission" date="2020-01" db="EMBL/GenBank/DDBJ databases">
        <authorList>
            <person name="Gupta K D."/>
        </authorList>
    </citation>
    <scope>NUCLEOTIDE SEQUENCE [LARGE SCALE GENOMIC DNA]</scope>
</reference>
<dbReference type="Proteomes" id="UP000467700">
    <property type="component" value="Unassembled WGS sequence"/>
</dbReference>
<evidence type="ECO:0000313" key="3">
    <source>
        <dbReference type="Proteomes" id="UP000467700"/>
    </source>
</evidence>
<comment type="caution">
    <text evidence="2">The sequence shown here is derived from an EMBL/GenBank/DDBJ whole genome shotgun (WGS) entry which is preliminary data.</text>
</comment>
<name>A0A8S0VVC2_CYCAE</name>
<feature type="region of interest" description="Disordered" evidence="1">
    <location>
        <begin position="75"/>
        <end position="102"/>
    </location>
</feature>
<organism evidence="2 3">
    <name type="scientific">Cyclocybe aegerita</name>
    <name type="common">Black poplar mushroom</name>
    <name type="synonym">Agrocybe aegerita</name>
    <dbReference type="NCBI Taxonomy" id="1973307"/>
    <lineage>
        <taxon>Eukaryota</taxon>
        <taxon>Fungi</taxon>
        <taxon>Dikarya</taxon>
        <taxon>Basidiomycota</taxon>
        <taxon>Agaricomycotina</taxon>
        <taxon>Agaricomycetes</taxon>
        <taxon>Agaricomycetidae</taxon>
        <taxon>Agaricales</taxon>
        <taxon>Agaricineae</taxon>
        <taxon>Bolbitiaceae</taxon>
        <taxon>Cyclocybe</taxon>
    </lineage>
</organism>
<proteinExistence type="predicted"/>
<feature type="region of interest" description="Disordered" evidence="1">
    <location>
        <begin position="145"/>
        <end position="184"/>
    </location>
</feature>
<dbReference type="OrthoDB" id="3257151at2759"/>
<evidence type="ECO:0000313" key="2">
    <source>
        <dbReference type="EMBL" id="CAA7263580.1"/>
    </source>
</evidence>
<dbReference type="EMBL" id="CACVBS010000040">
    <property type="protein sequence ID" value="CAA7263580.1"/>
    <property type="molecule type" value="Genomic_DNA"/>
</dbReference>
<dbReference type="AlphaFoldDB" id="A0A8S0VVC2"/>
<evidence type="ECO:0000256" key="1">
    <source>
        <dbReference type="SAM" id="MobiDB-lite"/>
    </source>
</evidence>
<keyword evidence="3" id="KW-1185">Reference proteome</keyword>
<feature type="compositionally biased region" description="Low complexity" evidence="1">
    <location>
        <begin position="174"/>
        <end position="184"/>
    </location>
</feature>
<sequence>MRLTFIQDTQYMPTHRVHFEELTSAWEADRRIPTHSSRRAWAESRNLDPRNVHNWWYRRRKLAKRWRISIPRDQYDIDVGTPPTIPEPEPKVEPPTDDASLADSVKNSVTDLSSPPGYATSDLDADITGSSDTLCSASHHRVTRNSKKRAYMRSPSPVDRLTTCSPTASDDHLTNSPLSLSRSSSPICSPGFLALYPEDCSIPTAATGISCPSFGSS</sequence>
<evidence type="ECO:0008006" key="4">
    <source>
        <dbReference type="Google" id="ProtNLM"/>
    </source>
</evidence>
<accession>A0A8S0VVC2</accession>